<accession>A0A4Q7J7I3</accession>
<dbReference type="EMBL" id="SFCC01000010">
    <property type="protein sequence ID" value="RZQ61994.1"/>
    <property type="molecule type" value="Genomic_DNA"/>
</dbReference>
<feature type="coiled-coil region" evidence="1">
    <location>
        <begin position="41"/>
        <end position="68"/>
    </location>
</feature>
<keyword evidence="3" id="KW-1185">Reference proteome</keyword>
<protein>
    <submittedName>
        <fullName evidence="2">Uncharacterized protein</fullName>
    </submittedName>
</protein>
<evidence type="ECO:0000313" key="2">
    <source>
        <dbReference type="EMBL" id="RZQ61994.1"/>
    </source>
</evidence>
<evidence type="ECO:0000256" key="1">
    <source>
        <dbReference type="SAM" id="Coils"/>
    </source>
</evidence>
<keyword evidence="1" id="KW-0175">Coiled coil</keyword>
<dbReference type="AlphaFoldDB" id="A0A4Q7J7I3"/>
<comment type="caution">
    <text evidence="2">The sequence shown here is derived from an EMBL/GenBank/DDBJ whole genome shotgun (WGS) entry which is preliminary data.</text>
</comment>
<name>A0A4Q7J7I3_9PSEU</name>
<organism evidence="2 3">
    <name type="scientific">Amycolatopsis suaedae</name>
    <dbReference type="NCBI Taxonomy" id="2510978"/>
    <lineage>
        <taxon>Bacteria</taxon>
        <taxon>Bacillati</taxon>
        <taxon>Actinomycetota</taxon>
        <taxon>Actinomycetes</taxon>
        <taxon>Pseudonocardiales</taxon>
        <taxon>Pseudonocardiaceae</taxon>
        <taxon>Amycolatopsis</taxon>
    </lineage>
</organism>
<sequence length="156" mass="17017">MAPAKKPTETAREGFAASAPKLAPIAGDVQAVKKSAKTGGLKLEEGAAQKLQKELADIRVRVVAMMREARELDVPLHLGSSFVAHAMSERLRWAAGGAAIPVLGDFRDVLEDLELIVKRADKKFKETEEQAEEQFRIAMENVDDVAGFYNQGGDQR</sequence>
<gene>
    <name evidence="2" type="ORF">EWH70_20550</name>
</gene>
<proteinExistence type="predicted"/>
<dbReference type="RefSeq" id="WP_130477087.1">
    <property type="nucleotide sequence ID" value="NZ_SFCC01000010.1"/>
</dbReference>
<evidence type="ECO:0000313" key="3">
    <source>
        <dbReference type="Proteomes" id="UP000292003"/>
    </source>
</evidence>
<dbReference type="Proteomes" id="UP000292003">
    <property type="component" value="Unassembled WGS sequence"/>
</dbReference>
<reference evidence="2 3" key="1">
    <citation type="submission" date="2019-02" db="EMBL/GenBank/DDBJ databases">
        <title>Draft genome sequence of Amycolatopsis sp. 8-3EHSu isolated from roots of Suaeda maritima.</title>
        <authorList>
            <person name="Duangmal K."/>
            <person name="Chantavorakit T."/>
        </authorList>
    </citation>
    <scope>NUCLEOTIDE SEQUENCE [LARGE SCALE GENOMIC DNA]</scope>
    <source>
        <strain evidence="2 3">8-3EHSu</strain>
    </source>
</reference>
<dbReference type="OrthoDB" id="3636073at2"/>